<name>A0A921N076_9FIRM</name>
<evidence type="ECO:0000313" key="2">
    <source>
        <dbReference type="Proteomes" id="UP000776700"/>
    </source>
</evidence>
<proteinExistence type="predicted"/>
<feature type="non-terminal residue" evidence="1">
    <location>
        <position position="1"/>
    </location>
</feature>
<reference evidence="1" key="1">
    <citation type="journal article" date="2021" name="PeerJ">
        <title>Extensive microbial diversity within the chicken gut microbiome revealed by metagenomics and culture.</title>
        <authorList>
            <person name="Gilroy R."/>
            <person name="Ravi A."/>
            <person name="Getino M."/>
            <person name="Pursley I."/>
            <person name="Horton D.L."/>
            <person name="Alikhan N.F."/>
            <person name="Baker D."/>
            <person name="Gharbi K."/>
            <person name="Hall N."/>
            <person name="Watson M."/>
            <person name="Adriaenssens E.M."/>
            <person name="Foster-Nyarko E."/>
            <person name="Jarju S."/>
            <person name="Secka A."/>
            <person name="Antonio M."/>
            <person name="Oren A."/>
            <person name="Chaudhuri R.R."/>
            <person name="La Ragione R."/>
            <person name="Hildebrand F."/>
            <person name="Pallen M.J."/>
        </authorList>
    </citation>
    <scope>NUCLEOTIDE SEQUENCE</scope>
    <source>
        <strain evidence="1">1277</strain>
    </source>
</reference>
<gene>
    <name evidence="1" type="ORF">K8V90_04330</name>
</gene>
<evidence type="ECO:0000313" key="1">
    <source>
        <dbReference type="EMBL" id="HJG96313.1"/>
    </source>
</evidence>
<accession>A0A921N076</accession>
<dbReference type="AlphaFoldDB" id="A0A921N076"/>
<comment type="caution">
    <text evidence="1">The sequence shown here is derived from an EMBL/GenBank/DDBJ whole genome shotgun (WGS) entry which is preliminary data.</text>
</comment>
<dbReference type="Proteomes" id="UP000776700">
    <property type="component" value="Unassembled WGS sequence"/>
</dbReference>
<organism evidence="1 2">
    <name type="scientific">Romboutsia timonensis</name>
    <dbReference type="NCBI Taxonomy" id="1776391"/>
    <lineage>
        <taxon>Bacteria</taxon>
        <taxon>Bacillati</taxon>
        <taxon>Bacillota</taxon>
        <taxon>Clostridia</taxon>
        <taxon>Peptostreptococcales</taxon>
        <taxon>Peptostreptococcaceae</taxon>
        <taxon>Romboutsia</taxon>
    </lineage>
</organism>
<dbReference type="EMBL" id="DYUB01000142">
    <property type="protein sequence ID" value="HJG96313.1"/>
    <property type="molecule type" value="Genomic_DNA"/>
</dbReference>
<protein>
    <submittedName>
        <fullName evidence="1">Uncharacterized protein</fullName>
    </submittedName>
</protein>
<sequence length="209" mass="25266">LDKIYSYKRNLYKDISLYNEIGFELYKTCDEIYLYTLNYINEFKKKKIYTKDDLYSLKKLIENLEIQCSKEIEKKYNILIKKADFINSTKNNINTKVYFSKSKYLIINYNNFTKVKRNNQLSNLINQFTKTKSEKVLNDEIALSNHIYKNITYLEDEIITTLKDKLDYIKDNVNEVKQITFKNKYLDYNLIKEHISYLNNIENILINLR</sequence>
<reference evidence="1" key="2">
    <citation type="submission" date="2021-09" db="EMBL/GenBank/DDBJ databases">
        <authorList>
            <person name="Gilroy R."/>
        </authorList>
    </citation>
    <scope>NUCLEOTIDE SEQUENCE</scope>
    <source>
        <strain evidence="1">1277</strain>
    </source>
</reference>